<sequence>MVRIVVIGNINIDIIAFLDELPSIDEGREAKDWRVLPGGSGANFSVAARSLGADVELYAAVGTGTFSKKVVEELERAGVKVFGPLKEGEQSMVFIASTPKGKVMYSLKGVSHSLRPEELPERFGADVVHVATKPPSFVEKYLSTERLSYSPGTYAFEETESVKRLVGRVDFLFLNKSEAMRLGLYPEPEVLPREALVITLGGKGSLVYTRGGRAYYVESLKVEVVDTTGAGDVYAAAFLVTYLTEGDIIKAAKAASAAGALAVTVPGGQIMLDVQSLKLAASKVGVREMRKSPTPEG</sequence>
<dbReference type="AlphaFoldDB" id="A8A8H3"/>
<organism evidence="6 7">
    <name type="scientific">Ignicoccus hospitalis (strain KIN4/I / DSM 18386 / JCM 14125)</name>
    <dbReference type="NCBI Taxonomy" id="453591"/>
    <lineage>
        <taxon>Archaea</taxon>
        <taxon>Thermoproteota</taxon>
        <taxon>Thermoprotei</taxon>
        <taxon>Desulfurococcales</taxon>
        <taxon>Desulfurococcaceae</taxon>
        <taxon>Ignicoccus</taxon>
    </lineage>
</organism>
<dbReference type="Proteomes" id="UP000000262">
    <property type="component" value="Chromosome"/>
</dbReference>
<dbReference type="OrthoDB" id="26949at2157"/>
<protein>
    <submittedName>
        <fullName evidence="6">PfkB domain protein</fullName>
    </submittedName>
</protein>
<dbReference type="PhylomeDB" id="A8A8H3"/>
<dbReference type="PANTHER" id="PTHR10584:SF166">
    <property type="entry name" value="RIBOKINASE"/>
    <property type="match status" value="1"/>
</dbReference>
<evidence type="ECO:0000259" key="5">
    <source>
        <dbReference type="Pfam" id="PF00294"/>
    </source>
</evidence>
<dbReference type="PROSITE" id="PS00584">
    <property type="entry name" value="PFKB_KINASES_2"/>
    <property type="match status" value="1"/>
</dbReference>
<dbReference type="GeneID" id="5562643"/>
<dbReference type="SUPFAM" id="SSF53613">
    <property type="entry name" value="Ribokinase-like"/>
    <property type="match status" value="1"/>
</dbReference>
<evidence type="ECO:0000313" key="6">
    <source>
        <dbReference type="EMBL" id="ABU81225.1"/>
    </source>
</evidence>
<dbReference type="KEGG" id="iho:Igni_0041"/>
<dbReference type="PANTHER" id="PTHR10584">
    <property type="entry name" value="SUGAR KINASE"/>
    <property type="match status" value="1"/>
</dbReference>
<evidence type="ECO:0000256" key="1">
    <source>
        <dbReference type="ARBA" id="ARBA00010688"/>
    </source>
</evidence>
<dbReference type="EMBL" id="CP000816">
    <property type="protein sequence ID" value="ABU81225.1"/>
    <property type="molecule type" value="Genomic_DNA"/>
</dbReference>
<dbReference type="InterPro" id="IPR011611">
    <property type="entry name" value="PfkB_dom"/>
</dbReference>
<evidence type="ECO:0000256" key="3">
    <source>
        <dbReference type="ARBA" id="ARBA00022777"/>
    </source>
</evidence>
<feature type="domain" description="Carbohydrate kinase PfkB" evidence="5">
    <location>
        <begin position="3"/>
        <end position="272"/>
    </location>
</feature>
<keyword evidence="3 4" id="KW-0418">Kinase</keyword>
<dbReference type="RefSeq" id="WP_011998077.1">
    <property type="nucleotide sequence ID" value="NC_009776.1"/>
</dbReference>
<dbReference type="Gene3D" id="3.40.1190.20">
    <property type="match status" value="1"/>
</dbReference>
<dbReference type="eggNOG" id="arCOG00014">
    <property type="taxonomic scope" value="Archaea"/>
</dbReference>
<dbReference type="InterPro" id="IPR029056">
    <property type="entry name" value="Ribokinase-like"/>
</dbReference>
<name>A8A8H3_IGNH4</name>
<reference evidence="6 7" key="1">
    <citation type="journal article" date="2008" name="Genome Biol.">
        <title>A genomic analysis of the archaeal system Ignicoccus hospitalis-Nanoarchaeum equitans.</title>
        <authorList>
            <person name="Podar M."/>
            <person name="Anderson I."/>
            <person name="Makarova K.S."/>
            <person name="Elkins J.G."/>
            <person name="Ivanova N."/>
            <person name="Wall M.A."/>
            <person name="Lykidis A."/>
            <person name="Mavromatis K."/>
            <person name="Sun H."/>
            <person name="Hudson M.E."/>
            <person name="Chen W."/>
            <person name="Deciu C."/>
            <person name="Hutchison D."/>
            <person name="Eads J.R."/>
            <person name="Anderson A."/>
            <person name="Fernandes F."/>
            <person name="Szeto E."/>
            <person name="Lapidus A."/>
            <person name="Kyrpides N.C."/>
            <person name="Saier M.H.Jr."/>
            <person name="Richardson P.M."/>
            <person name="Rachel R."/>
            <person name="Huber H."/>
            <person name="Eisen J.A."/>
            <person name="Koonin E.V."/>
            <person name="Keller M."/>
            <person name="Stetter K.O."/>
        </authorList>
    </citation>
    <scope>NUCLEOTIDE SEQUENCE [LARGE SCALE GENOMIC DNA]</scope>
    <source>
        <strain evidence="7">KIN4/I / DSM 18386 / JCM 14125</strain>
    </source>
</reference>
<proteinExistence type="inferred from homology"/>
<dbReference type="InterPro" id="IPR002139">
    <property type="entry name" value="Ribo/fructo_kinase"/>
</dbReference>
<comment type="similarity">
    <text evidence="1 4">Belongs to the carbohydrate kinase PfkB family.</text>
</comment>
<dbReference type="PRINTS" id="PR00990">
    <property type="entry name" value="RIBOKINASE"/>
</dbReference>
<keyword evidence="2 4" id="KW-0808">Transferase</keyword>
<dbReference type="GO" id="GO:0016301">
    <property type="term" value="F:kinase activity"/>
    <property type="evidence" value="ECO:0007669"/>
    <property type="project" value="UniProtKB-KW"/>
</dbReference>
<accession>A8A8H3</accession>
<dbReference type="STRING" id="453591.Igni_0041"/>
<dbReference type="GO" id="GO:0006796">
    <property type="term" value="P:phosphate-containing compound metabolic process"/>
    <property type="evidence" value="ECO:0007669"/>
    <property type="project" value="UniProtKB-ARBA"/>
</dbReference>
<gene>
    <name evidence="6" type="ordered locus">Igni_0041</name>
</gene>
<evidence type="ECO:0000256" key="4">
    <source>
        <dbReference type="RuleBase" id="RU003704"/>
    </source>
</evidence>
<dbReference type="HOGENOM" id="CLU_027634_2_0_2"/>
<evidence type="ECO:0000313" key="7">
    <source>
        <dbReference type="Proteomes" id="UP000000262"/>
    </source>
</evidence>
<keyword evidence="7" id="KW-1185">Reference proteome</keyword>
<dbReference type="Pfam" id="PF00294">
    <property type="entry name" value="PfkB"/>
    <property type="match status" value="1"/>
</dbReference>
<evidence type="ECO:0000256" key="2">
    <source>
        <dbReference type="ARBA" id="ARBA00022679"/>
    </source>
</evidence>
<dbReference type="InterPro" id="IPR002173">
    <property type="entry name" value="Carboh/pur_kinase_PfkB_CS"/>
</dbReference>